<evidence type="ECO:0000313" key="4">
    <source>
        <dbReference type="Proteomes" id="UP000289921"/>
    </source>
</evidence>
<keyword evidence="3" id="KW-0540">Nuclease</keyword>
<gene>
    <name evidence="3" type="ORF">DF217_10410</name>
</gene>
<name>A0A4Q2FFI6_STROR</name>
<keyword evidence="3" id="KW-0255">Endonuclease</keyword>
<dbReference type="Pfam" id="PF00078">
    <property type="entry name" value="RVT_1"/>
    <property type="match status" value="1"/>
</dbReference>
<reference evidence="3 4" key="1">
    <citation type="submission" date="2018-05" db="EMBL/GenBank/DDBJ databases">
        <title>Streptococcus from otitis media.</title>
        <authorList>
            <person name="Wayes A.M."/>
            <person name="Jakubovics N.S."/>
        </authorList>
    </citation>
    <scope>NUCLEOTIDE SEQUENCE [LARGE SCALE GENOMIC DNA]</scope>
    <source>
        <strain evidence="3 4">NU39</strain>
    </source>
</reference>
<dbReference type="Proteomes" id="UP000289921">
    <property type="component" value="Unassembled WGS sequence"/>
</dbReference>
<dbReference type="PROSITE" id="PS50878">
    <property type="entry name" value="RT_POL"/>
    <property type="match status" value="1"/>
</dbReference>
<accession>A0A4Q2FFI6</accession>
<keyword evidence="3" id="KW-0378">Hydrolase</keyword>
<keyword evidence="1" id="KW-0227">DNA damage</keyword>
<dbReference type="InterPro" id="IPR043502">
    <property type="entry name" value="DNA/RNA_pol_sf"/>
</dbReference>
<feature type="domain" description="Reverse transcriptase" evidence="2">
    <location>
        <begin position="1"/>
        <end position="111"/>
    </location>
</feature>
<evidence type="ECO:0000256" key="1">
    <source>
        <dbReference type="ARBA" id="ARBA00022763"/>
    </source>
</evidence>
<feature type="non-terminal residue" evidence="3">
    <location>
        <position position="1"/>
    </location>
</feature>
<dbReference type="InterPro" id="IPR000477">
    <property type="entry name" value="RT_dom"/>
</dbReference>
<sequence length="111" mass="12560">HMTTSIDAEKAFGKIQYPFMIKTLNKMGIEEKSLNIINSIYDKPIANIILSGQKVKAIPLRRGTRQGCPLLQLLFNIALEALARRVMQEKEIKETQIGNEVKLSLFADDMI</sequence>
<proteinExistence type="predicted"/>
<evidence type="ECO:0000259" key="2">
    <source>
        <dbReference type="PROSITE" id="PS50878"/>
    </source>
</evidence>
<organism evidence="3 4">
    <name type="scientific">Streptococcus oralis</name>
    <dbReference type="NCBI Taxonomy" id="1303"/>
    <lineage>
        <taxon>Bacteria</taxon>
        <taxon>Bacillati</taxon>
        <taxon>Bacillota</taxon>
        <taxon>Bacilli</taxon>
        <taxon>Lactobacillales</taxon>
        <taxon>Streptococcaceae</taxon>
        <taxon>Streptococcus</taxon>
    </lineage>
</organism>
<dbReference type="EMBL" id="QEWK01000073">
    <property type="protein sequence ID" value="RXX19762.1"/>
    <property type="molecule type" value="Genomic_DNA"/>
</dbReference>
<dbReference type="RefSeq" id="WP_206280145.1">
    <property type="nucleotide sequence ID" value="NZ_QEWK01000073.1"/>
</dbReference>
<protein>
    <submittedName>
        <fullName evidence="3">Endonuclease</fullName>
    </submittedName>
</protein>
<dbReference type="GO" id="GO:0006974">
    <property type="term" value="P:DNA damage response"/>
    <property type="evidence" value="ECO:0007669"/>
    <property type="project" value="UniProtKB-KW"/>
</dbReference>
<evidence type="ECO:0000313" key="3">
    <source>
        <dbReference type="EMBL" id="RXX19762.1"/>
    </source>
</evidence>
<dbReference type="SUPFAM" id="SSF56672">
    <property type="entry name" value="DNA/RNA polymerases"/>
    <property type="match status" value="1"/>
</dbReference>
<comment type="caution">
    <text evidence="3">The sequence shown here is derived from an EMBL/GenBank/DDBJ whole genome shotgun (WGS) entry which is preliminary data.</text>
</comment>
<dbReference type="GO" id="GO:0004519">
    <property type="term" value="F:endonuclease activity"/>
    <property type="evidence" value="ECO:0007669"/>
    <property type="project" value="UniProtKB-KW"/>
</dbReference>
<dbReference type="AlphaFoldDB" id="A0A4Q2FFI6"/>
<dbReference type="PANTHER" id="PTHR19446">
    <property type="entry name" value="REVERSE TRANSCRIPTASES"/>
    <property type="match status" value="1"/>
</dbReference>